<dbReference type="InterPro" id="IPR011009">
    <property type="entry name" value="Kinase-like_dom_sf"/>
</dbReference>
<dbReference type="InterPro" id="IPR017441">
    <property type="entry name" value="Protein_kinase_ATP_BS"/>
</dbReference>
<feature type="domain" description="Protein kinase" evidence="13">
    <location>
        <begin position="1097"/>
        <end position="1347"/>
    </location>
</feature>
<dbReference type="FunFam" id="3.80.10.10:FF:000383">
    <property type="entry name" value="Leucine-rich repeat receptor protein kinase EMS1"/>
    <property type="match status" value="1"/>
</dbReference>
<dbReference type="EMBL" id="MDYQ01000345">
    <property type="protein sequence ID" value="PRP76169.1"/>
    <property type="molecule type" value="Genomic_DNA"/>
</dbReference>
<dbReference type="PROSITE" id="PS50011">
    <property type="entry name" value="PROTEIN_KINASE_DOM"/>
    <property type="match status" value="1"/>
</dbReference>
<evidence type="ECO:0000256" key="6">
    <source>
        <dbReference type="ARBA" id="ARBA00022989"/>
    </source>
</evidence>
<evidence type="ECO:0000256" key="4">
    <source>
        <dbReference type="ARBA" id="ARBA00022729"/>
    </source>
</evidence>
<dbReference type="InterPro" id="IPR008266">
    <property type="entry name" value="Tyr_kinase_AS"/>
</dbReference>
<dbReference type="InParanoid" id="A0A2P6MWT2"/>
<evidence type="ECO:0000256" key="11">
    <source>
        <dbReference type="SAM" id="MobiDB-lite"/>
    </source>
</evidence>
<dbReference type="CDD" id="cd13999">
    <property type="entry name" value="STKc_MAP3K-like"/>
    <property type="match status" value="1"/>
</dbReference>
<sequence length="2525" mass="280204">MPNVSSKSVSEVSKYLCRVFPWSDTKCQIHLGPKNGRWRSHMMGRRLLLIISLFCFCYADELSALRQLYVSTNGGGWRNNTGWSGPSNDPCSFHGVTCTNGSVARLNLRNNGLSGSIPDVFDEFIFLNFVDLALNSLMDVVPDSIWTHPNITTLRLSQNFLHGTVPPYISSMKKLETILLDYNRFYGRIPSELCTLLSLSTMSLTANSFVELCDLSLVEHLINVGVAKNLFEGPLPSVPPSVLFFDGSQNSFSGPIPSSFYNCTQLGTLLLDSNQLNGSISEDVIQWKSMQWISMKENQLTGNLPNNLGRLSELTWIFLSGNLLTGEIPDTLSRSQSLQILDLTDNSLVGSIPESFKDIHTLLYLTLGVNPLSGTIPVLPKSLLSLQIDNTYIGGSIDNITTAPNLRIFYADLSQISGRVPDGIVNMTGLTSFSVSNCHLSGPLPKFSPEAKLTQINFSNNNLSGPLHDQLGTSAELISLDHNRLSGWMSPNWKRYNATLMTLLLNDNLITNDPSGDNQMSVIRNMNQLISFSVANNQLSGPMPNDVFLGLDNLQIFDVSGNEMNGTIHYSQYYTLQFDYLPSIRVVSECIQKCLNLMYQLDLSRNQFTGVLPLLLACDQLQTINMSHNQFVDYVPVEWRTMDQLQSLDLSNNRLIGSLRKSIGLFKSLMELYLDNNLLEGDIPQQIGSLSVQTLSLSGNRLTAKSLAFLSPLIYLQHLNLSDNQIRATLPDTLSESLITMDVSHNDIYGEIPEQLYTIRTLNTINMRGNELTGQLRRFNSDPKTLDLSDNRLSGNVSFLSQLSYISTLRLNGNFFTGALPSLEGRKNLVEMDLSNNQMSGQLPNFMNLLSLQFVNVSKNQFSGRVPLFTGSNRLDTLDLSHNEISYAIDTQDTVVLPSNISCDMSNNMMRCPIGWHYRSYCNADCTVQGSNTEKTVLYHMEGDTNTFSSSTFLSTLSSLGNITRDRLSITDIKSGSVIATVMVQPAADVGDSSNQGSVEDTIAVLKGISASVYNDSGIDLVSPIDTQIQATSTNNNNAIIGGVVGGFVSLVIITTIVFLLYRNWLKRQNHTAFHLVDLTQLNTSVVKRSLIEFHDITHKKMIGSGGFGVVYRGKWRDTEVAVKQIKAEHVTQKQLEDFIHEGLKSHPNIVMFVGVSLPPQPLSLVTEYCSGGSLLHYLRNNECDMEDKVKFMKEIALGMLHLHKEKVIHRDLAVRNILLSKHMEAKVADFGLSRVQESTDVTGHTQSFIGPLKWMSPEAIRDRKYSTKSDVFSFGVVMWEIVEADEPWGEESAVSVAIRVTTNRERLPVSSQWPEPLSDIVQRCWLESPGDRPNFEEIGSLLREYEDPGKERTESRSSEVTTYSGSNDVEKGGYVEAVRTEENRPYVDVFGMGREEKKREEKKRRQNGSYPIGSHPPIACRDSPSYSSVSVAPFLLKGSVPQMKSVVLLLLCFVLGSFGQTINTAQYCDRFKIVSFENFPLDSYTISKQGQTYDGFYNAFPNFTRSLHESGTYSIVRNSNSVTWNFNLPLCGTSEGPRTHELELNHSGFGPSLVVNTTNYCSNDKKLYIPLPTTDDSYCLVYNLGPSEIYTGDCLSTAQGRTFSVDPTDAGTYSIILKDSSNFIYYRYNFDLNECPYNFGTSLRTDPSVWCSNHKKIVITIPVATKYYLSYGNYVQRQYYLYYNFNSSSNADTFYSLDSFYSSTSVISDYVTDPTSSGYYEIVTYSDVTGRVASRYSFNLPDCGQNFGPDLMIDTTKWCANHKKMVATFPAASLTQLSYGNLQSRTYYLFYNYNTTVTTDSSVALDWTSTSTSVITSWTTDPTASGSYQIVSYSLLTKNVASIYSFELPDCGQDFGPDLKVDTTQWCTNHKKMVATFPAASLTKLSYGNLQSRTYYLFYNYNTTVTTDSSVALDWTSTSTSVITSWTTDPTASGSYQIVSYSLLTENVASIYSFVLPNCGPNFGPDLMIDTTKWCANHKKMVATFPAASLTQLSYGNLQSRTYYLFYNYNTTVTTDSSVALDWTSTSTSVITSWTTDPTASGSYQIVSYSLLTKNVASIYSFELPDCGQDFGPDLKVDTTQWCANYKKMVATFPAASLTKLSYGSLQSRRYYLFYNYNTTVYSESTSALANVGTSTSATSTYTADPTFPGIYQFVSYSYLTGEVASRYTFTLPICSSDFGPDLLVNTSSSCDNFKRTYITLPSGSRQFYLYYQFNSTLSSDYTSAKQSWSTSGSVMIDISAPGTYSVVSYGQFDKGVAFHYTFELPRCSASYGPVFNSLSQTSWCRNYRSVNITLPSSANTLPYGGKTRVYYLYKDFSSQSAADVTQAVSQFSSSVASYQISSPGTYSLVSYGGYDQGVVSNYAFTLTECDDVFGPTFLVDQRDWCTAGYVTITPPSLTTSYTLSAVPDDGSRRVIFSRTLLQLSTGNYSDTFCGPLVLGASCNQTISQTTTRWNVSTASIGSNTGAVEVTQPVTQPPVTQPVTLPPITVSATQSPIQIISSSGVLTASVGFITIFSCWFLLFV</sequence>
<feature type="compositionally biased region" description="Basic and acidic residues" evidence="11">
    <location>
        <begin position="1347"/>
        <end position="1358"/>
    </location>
</feature>
<feature type="binding site" evidence="10">
    <location>
        <position position="1124"/>
    </location>
    <ligand>
        <name>ATP</name>
        <dbReference type="ChEBI" id="CHEBI:30616"/>
    </ligand>
</feature>
<dbReference type="InterPro" id="IPR032675">
    <property type="entry name" value="LRR_dom_sf"/>
</dbReference>
<dbReference type="GO" id="GO:0004713">
    <property type="term" value="F:protein tyrosine kinase activity"/>
    <property type="evidence" value="ECO:0007669"/>
    <property type="project" value="InterPro"/>
</dbReference>
<dbReference type="PROSITE" id="PS00109">
    <property type="entry name" value="PROTEIN_KINASE_TYR"/>
    <property type="match status" value="1"/>
</dbReference>
<evidence type="ECO:0000313" key="14">
    <source>
        <dbReference type="EMBL" id="PRP76169.1"/>
    </source>
</evidence>
<evidence type="ECO:0000256" key="9">
    <source>
        <dbReference type="ARBA" id="ARBA00023180"/>
    </source>
</evidence>
<comment type="caution">
    <text evidence="14">The sequence shown here is derived from an EMBL/GenBank/DDBJ whole genome shotgun (WGS) entry which is preliminary data.</text>
</comment>
<comment type="subcellular location">
    <subcellularLocation>
        <location evidence="1">Membrane</location>
        <topology evidence="1">Single-pass membrane protein</topology>
    </subcellularLocation>
</comment>
<feature type="region of interest" description="Disordered" evidence="11">
    <location>
        <begin position="1393"/>
        <end position="1417"/>
    </location>
</feature>
<evidence type="ECO:0000256" key="5">
    <source>
        <dbReference type="ARBA" id="ARBA00022737"/>
    </source>
</evidence>
<keyword evidence="9" id="KW-0325">Glycoprotein</keyword>
<dbReference type="PANTHER" id="PTHR27000">
    <property type="entry name" value="LEUCINE-RICH REPEAT RECEPTOR-LIKE PROTEIN KINASE FAMILY PROTEIN-RELATED"/>
    <property type="match status" value="1"/>
</dbReference>
<feature type="transmembrane region" description="Helical" evidence="12">
    <location>
        <begin position="2500"/>
        <end position="2524"/>
    </location>
</feature>
<dbReference type="SUPFAM" id="SSF56112">
    <property type="entry name" value="Protein kinase-like (PK-like)"/>
    <property type="match status" value="1"/>
</dbReference>
<dbReference type="SUPFAM" id="SSF52047">
    <property type="entry name" value="RNI-like"/>
    <property type="match status" value="1"/>
</dbReference>
<dbReference type="CDD" id="cd12087">
    <property type="entry name" value="TM_EGFR-like"/>
    <property type="match status" value="1"/>
</dbReference>
<keyword evidence="4" id="KW-0732">Signal</keyword>
<keyword evidence="8 14" id="KW-0675">Receptor</keyword>
<protein>
    <submittedName>
        <fullName evidence="14">Putative leucine-rich repeat receptor-like protein kinase</fullName>
    </submittedName>
</protein>
<evidence type="ECO:0000313" key="15">
    <source>
        <dbReference type="Proteomes" id="UP000241769"/>
    </source>
</evidence>
<dbReference type="Pfam" id="PF00560">
    <property type="entry name" value="LRR_1"/>
    <property type="match status" value="3"/>
</dbReference>
<dbReference type="Gene3D" id="1.10.510.10">
    <property type="entry name" value="Transferase(Phosphotransferase) domain 1"/>
    <property type="match status" value="1"/>
</dbReference>
<dbReference type="InterPro" id="IPR001611">
    <property type="entry name" value="Leu-rich_rpt"/>
</dbReference>
<dbReference type="InterPro" id="IPR020635">
    <property type="entry name" value="Tyr_kinase_cat_dom"/>
</dbReference>
<dbReference type="SMART" id="SM00369">
    <property type="entry name" value="LRR_TYP"/>
    <property type="match status" value="6"/>
</dbReference>
<dbReference type="InterPro" id="IPR001245">
    <property type="entry name" value="Ser-Thr/Tyr_kinase_cat_dom"/>
</dbReference>
<organism evidence="14 15">
    <name type="scientific">Planoprotostelium fungivorum</name>
    <dbReference type="NCBI Taxonomy" id="1890364"/>
    <lineage>
        <taxon>Eukaryota</taxon>
        <taxon>Amoebozoa</taxon>
        <taxon>Evosea</taxon>
        <taxon>Variosea</taxon>
        <taxon>Cavosteliida</taxon>
        <taxon>Cavosteliaceae</taxon>
        <taxon>Planoprotostelium</taxon>
    </lineage>
</organism>
<dbReference type="Pfam" id="PF07714">
    <property type="entry name" value="PK_Tyr_Ser-Thr"/>
    <property type="match status" value="1"/>
</dbReference>
<evidence type="ECO:0000256" key="2">
    <source>
        <dbReference type="ARBA" id="ARBA00022614"/>
    </source>
</evidence>
<evidence type="ECO:0000256" key="8">
    <source>
        <dbReference type="ARBA" id="ARBA00023170"/>
    </source>
</evidence>
<keyword evidence="14" id="KW-0808">Transferase</keyword>
<keyword evidence="10" id="KW-0067">ATP-binding</keyword>
<dbReference type="GO" id="GO:0016020">
    <property type="term" value="C:membrane"/>
    <property type="evidence" value="ECO:0007669"/>
    <property type="project" value="UniProtKB-SubCell"/>
</dbReference>
<dbReference type="Gene3D" id="3.80.10.10">
    <property type="entry name" value="Ribonuclease Inhibitor"/>
    <property type="match status" value="4"/>
</dbReference>
<feature type="transmembrane region" description="Helical" evidence="12">
    <location>
        <begin position="1039"/>
        <end position="1062"/>
    </location>
</feature>
<keyword evidence="5" id="KW-0677">Repeat</keyword>
<keyword evidence="10" id="KW-0547">Nucleotide-binding</keyword>
<proteinExistence type="predicted"/>
<dbReference type="PROSITE" id="PS00107">
    <property type="entry name" value="PROTEIN_KINASE_ATP"/>
    <property type="match status" value="1"/>
</dbReference>
<keyword evidence="15" id="KW-1185">Reference proteome</keyword>
<keyword evidence="7 12" id="KW-0472">Membrane</keyword>
<dbReference type="SMART" id="SM00219">
    <property type="entry name" value="TyrKc"/>
    <property type="match status" value="1"/>
</dbReference>
<name>A0A2P6MWT2_9EUKA</name>
<evidence type="ECO:0000256" key="7">
    <source>
        <dbReference type="ARBA" id="ARBA00023136"/>
    </source>
</evidence>
<evidence type="ECO:0000256" key="3">
    <source>
        <dbReference type="ARBA" id="ARBA00022692"/>
    </source>
</evidence>
<keyword evidence="2" id="KW-0433">Leucine-rich repeat</keyword>
<evidence type="ECO:0000256" key="10">
    <source>
        <dbReference type="PROSITE-ProRule" id="PRU10141"/>
    </source>
</evidence>
<gene>
    <name evidence="14" type="ORF">PROFUN_15359</name>
</gene>
<dbReference type="PANTHER" id="PTHR27000:SF642">
    <property type="entry name" value="INACTIVE LEUCINE-RICH REPEAT RECEPTOR KINASE XIAO-RELATED"/>
    <property type="match status" value="1"/>
</dbReference>
<dbReference type="Proteomes" id="UP000241769">
    <property type="component" value="Unassembled WGS sequence"/>
</dbReference>
<dbReference type="InterPro" id="IPR000719">
    <property type="entry name" value="Prot_kinase_dom"/>
</dbReference>
<feature type="transmembrane region" description="Helical" evidence="12">
    <location>
        <begin position="1446"/>
        <end position="1463"/>
    </location>
</feature>
<accession>A0A2P6MWT2</accession>
<reference evidence="14 15" key="1">
    <citation type="journal article" date="2018" name="Genome Biol. Evol.">
        <title>Multiple Roots of Fruiting Body Formation in Amoebozoa.</title>
        <authorList>
            <person name="Hillmann F."/>
            <person name="Forbes G."/>
            <person name="Novohradska S."/>
            <person name="Ferling I."/>
            <person name="Riege K."/>
            <person name="Groth M."/>
            <person name="Westermann M."/>
            <person name="Marz M."/>
            <person name="Spaller T."/>
            <person name="Winckler T."/>
            <person name="Schaap P."/>
            <person name="Glockner G."/>
        </authorList>
    </citation>
    <scope>NUCLEOTIDE SEQUENCE [LARGE SCALE GENOMIC DNA]</scope>
    <source>
        <strain evidence="14 15">Jena</strain>
    </source>
</reference>
<dbReference type="PRINTS" id="PR00109">
    <property type="entry name" value="TYRKINASE"/>
</dbReference>
<keyword evidence="6 12" id="KW-1133">Transmembrane helix</keyword>
<feature type="region of interest" description="Disordered" evidence="11">
    <location>
        <begin position="1347"/>
        <end position="1367"/>
    </location>
</feature>
<dbReference type="SUPFAM" id="SSF52058">
    <property type="entry name" value="L domain-like"/>
    <property type="match status" value="2"/>
</dbReference>
<evidence type="ECO:0000256" key="1">
    <source>
        <dbReference type="ARBA" id="ARBA00004167"/>
    </source>
</evidence>
<evidence type="ECO:0000259" key="13">
    <source>
        <dbReference type="PROSITE" id="PS50011"/>
    </source>
</evidence>
<dbReference type="InterPro" id="IPR003591">
    <property type="entry name" value="Leu-rich_rpt_typical-subtyp"/>
</dbReference>
<dbReference type="GO" id="GO:0005524">
    <property type="term" value="F:ATP binding"/>
    <property type="evidence" value="ECO:0007669"/>
    <property type="project" value="UniProtKB-UniRule"/>
</dbReference>
<keyword evidence="14" id="KW-0418">Kinase</keyword>
<keyword evidence="3 12" id="KW-0812">Transmembrane</keyword>
<evidence type="ECO:0000256" key="12">
    <source>
        <dbReference type="SAM" id="Phobius"/>
    </source>
</evidence>
<dbReference type="Gene3D" id="1.20.5.510">
    <property type="entry name" value="Single helix bin"/>
    <property type="match status" value="1"/>
</dbReference>